<accession>A0A0K2SI66</accession>
<dbReference type="Proteomes" id="UP000065807">
    <property type="component" value="Chromosome"/>
</dbReference>
<feature type="domain" description="ABC transmembrane type-1" evidence="8">
    <location>
        <begin position="88"/>
        <end position="309"/>
    </location>
</feature>
<feature type="transmembrane region" description="Helical" evidence="7">
    <location>
        <begin position="343"/>
        <end position="367"/>
    </location>
</feature>
<dbReference type="Pfam" id="PF00528">
    <property type="entry name" value="BPD_transp_1"/>
    <property type="match status" value="1"/>
</dbReference>
<evidence type="ECO:0000256" key="1">
    <source>
        <dbReference type="ARBA" id="ARBA00004651"/>
    </source>
</evidence>
<comment type="subcellular location">
    <subcellularLocation>
        <location evidence="1 7">Cell membrane</location>
        <topology evidence="1 7">Multi-pass membrane protein</topology>
    </subcellularLocation>
</comment>
<organism evidence="9 10">
    <name type="scientific">Limnochorda pilosa</name>
    <dbReference type="NCBI Taxonomy" id="1555112"/>
    <lineage>
        <taxon>Bacteria</taxon>
        <taxon>Bacillati</taxon>
        <taxon>Bacillota</taxon>
        <taxon>Limnochordia</taxon>
        <taxon>Limnochordales</taxon>
        <taxon>Limnochordaceae</taxon>
        <taxon>Limnochorda</taxon>
    </lineage>
</organism>
<dbReference type="RefSeq" id="WP_068134675.1">
    <property type="nucleotide sequence ID" value="NZ_AP014924.1"/>
</dbReference>
<dbReference type="PANTHER" id="PTHR30193:SF45">
    <property type="entry name" value="ABC TRANSPORTER PERMEASE PROTEIN"/>
    <property type="match status" value="1"/>
</dbReference>
<protein>
    <recommendedName>
        <fullName evidence="8">ABC transmembrane type-1 domain-containing protein</fullName>
    </recommendedName>
</protein>
<gene>
    <name evidence="9" type="ORF">LIP_0850</name>
</gene>
<feature type="transmembrane region" description="Helical" evidence="7">
    <location>
        <begin position="182"/>
        <end position="205"/>
    </location>
</feature>
<feature type="transmembrane region" description="Helical" evidence="7">
    <location>
        <begin position="123"/>
        <end position="144"/>
    </location>
</feature>
<dbReference type="SUPFAM" id="SSF161098">
    <property type="entry name" value="MetI-like"/>
    <property type="match status" value="1"/>
</dbReference>
<dbReference type="GO" id="GO:0005886">
    <property type="term" value="C:plasma membrane"/>
    <property type="evidence" value="ECO:0007669"/>
    <property type="project" value="UniProtKB-SubCell"/>
</dbReference>
<evidence type="ECO:0000259" key="8">
    <source>
        <dbReference type="PROSITE" id="PS50928"/>
    </source>
</evidence>
<name>A0A0K2SI66_LIMPI</name>
<dbReference type="AlphaFoldDB" id="A0A0K2SI66"/>
<proteinExistence type="inferred from homology"/>
<keyword evidence="5 7" id="KW-1133">Transmembrane helix</keyword>
<keyword evidence="4 7" id="KW-0812">Transmembrane</keyword>
<dbReference type="Gene3D" id="1.10.3720.10">
    <property type="entry name" value="MetI-like"/>
    <property type="match status" value="1"/>
</dbReference>
<keyword evidence="3" id="KW-1003">Cell membrane</keyword>
<dbReference type="InterPro" id="IPR000515">
    <property type="entry name" value="MetI-like"/>
</dbReference>
<dbReference type="STRING" id="1555112.LIP_0850"/>
<evidence type="ECO:0000256" key="7">
    <source>
        <dbReference type="RuleBase" id="RU363032"/>
    </source>
</evidence>
<evidence type="ECO:0000313" key="10">
    <source>
        <dbReference type="Proteomes" id="UP000065807"/>
    </source>
</evidence>
<evidence type="ECO:0000313" key="9">
    <source>
        <dbReference type="EMBL" id="BAS26707.1"/>
    </source>
</evidence>
<evidence type="ECO:0000256" key="5">
    <source>
        <dbReference type="ARBA" id="ARBA00022989"/>
    </source>
</evidence>
<dbReference type="CDD" id="cd06261">
    <property type="entry name" value="TM_PBP2"/>
    <property type="match status" value="1"/>
</dbReference>
<reference evidence="10" key="1">
    <citation type="submission" date="2015-07" db="EMBL/GenBank/DDBJ databases">
        <title>Complete genome sequence and phylogenetic analysis of Limnochorda pilosa.</title>
        <authorList>
            <person name="Watanabe M."/>
            <person name="Kojima H."/>
            <person name="Fukui M."/>
        </authorList>
    </citation>
    <scope>NUCLEOTIDE SEQUENCE [LARGE SCALE GENOMIC DNA]</scope>
    <source>
        <strain evidence="10">HC45</strain>
    </source>
</reference>
<dbReference type="PANTHER" id="PTHR30193">
    <property type="entry name" value="ABC TRANSPORTER PERMEASE PROTEIN"/>
    <property type="match status" value="1"/>
</dbReference>
<dbReference type="GO" id="GO:0055085">
    <property type="term" value="P:transmembrane transport"/>
    <property type="evidence" value="ECO:0007669"/>
    <property type="project" value="InterPro"/>
</dbReference>
<evidence type="ECO:0000256" key="2">
    <source>
        <dbReference type="ARBA" id="ARBA00022448"/>
    </source>
</evidence>
<keyword evidence="10" id="KW-1185">Reference proteome</keyword>
<dbReference type="KEGG" id="lpil:LIP_0850"/>
<reference evidence="10" key="2">
    <citation type="journal article" date="2016" name="Int. J. Syst. Evol. Microbiol.">
        <title>Complete genome sequence and cell structure of Limnochorda pilosa, a Gram-negative spore-former within the phylum Firmicutes.</title>
        <authorList>
            <person name="Watanabe M."/>
            <person name="Kojima H."/>
            <person name="Fukui M."/>
        </authorList>
    </citation>
    <scope>NUCLEOTIDE SEQUENCE [LARGE SCALE GENOMIC DNA]</scope>
    <source>
        <strain evidence="10">HC45</strain>
    </source>
</reference>
<feature type="transmembrane region" description="Helical" evidence="7">
    <location>
        <begin position="287"/>
        <end position="310"/>
    </location>
</feature>
<evidence type="ECO:0000256" key="6">
    <source>
        <dbReference type="ARBA" id="ARBA00023136"/>
    </source>
</evidence>
<dbReference type="InterPro" id="IPR051393">
    <property type="entry name" value="ABC_transporter_permease"/>
</dbReference>
<keyword evidence="2 7" id="KW-0813">Transport</keyword>
<dbReference type="InterPro" id="IPR035906">
    <property type="entry name" value="MetI-like_sf"/>
</dbReference>
<evidence type="ECO:0000256" key="3">
    <source>
        <dbReference type="ARBA" id="ARBA00022475"/>
    </source>
</evidence>
<evidence type="ECO:0000256" key="4">
    <source>
        <dbReference type="ARBA" id="ARBA00022692"/>
    </source>
</evidence>
<dbReference type="PROSITE" id="PS50928">
    <property type="entry name" value="ABC_TM1"/>
    <property type="match status" value="1"/>
</dbReference>
<keyword evidence="6 7" id="KW-0472">Membrane</keyword>
<comment type="similarity">
    <text evidence="7">Belongs to the binding-protein-dependent transport system permease family.</text>
</comment>
<dbReference type="EMBL" id="AP014924">
    <property type="protein sequence ID" value="BAS26707.1"/>
    <property type="molecule type" value="Genomic_DNA"/>
</dbReference>
<feature type="transmembrane region" description="Helical" evidence="7">
    <location>
        <begin position="94"/>
        <end position="116"/>
    </location>
</feature>
<sequence length="389" mass="40630">MQPSAFDSAAAGRSRAVPDARGLRGGPVLRSLPWAGPDLALYALGLGWPLGWTAWLAFHRWDGLGSPEWSGWQNVEDLLRDPLFRLSLGRTGLWLLHAVSWPVAGGALLACLAYLLPARLRRWAALLNLLPALLPPVAMAVAWGRLYHPQAGALARVMAPVARWAGAPAAWAPPAWLADPNLALHALYLPVGLAALGLVTILFLATLERLEPALWEAALVDGAAPAQAVRHVLLPALRPVLPAAILSSGAWSLQSFGVVLETTGGGPAHATLLLSVYTLRMAFDAGWWGRAAAAGILQAVVAGGAVLLAAGRAARILGGEPVPLGGGGSMPRPAGAHSRASRWLAGLGAGAALTPFLLSLPALYWLAVVAFRSRRELLLGPPLTPDPAH</sequence>